<evidence type="ECO:0000313" key="2">
    <source>
        <dbReference type="Proteomes" id="UP001060215"/>
    </source>
</evidence>
<reference evidence="1 2" key="1">
    <citation type="journal article" date="2022" name="Plant J.">
        <title>Chromosome-level genome of Camellia lanceoleosa provides a valuable resource for understanding genome evolution and self-incompatibility.</title>
        <authorList>
            <person name="Gong W."/>
            <person name="Xiao S."/>
            <person name="Wang L."/>
            <person name="Liao Z."/>
            <person name="Chang Y."/>
            <person name="Mo W."/>
            <person name="Hu G."/>
            <person name="Li W."/>
            <person name="Zhao G."/>
            <person name="Zhu H."/>
            <person name="Hu X."/>
            <person name="Ji K."/>
            <person name="Xiang X."/>
            <person name="Song Q."/>
            <person name="Yuan D."/>
            <person name="Jin S."/>
            <person name="Zhang L."/>
        </authorList>
    </citation>
    <scope>NUCLEOTIDE SEQUENCE [LARGE SCALE GENOMIC DNA]</scope>
    <source>
        <strain evidence="1">SQ_2022a</strain>
    </source>
</reference>
<dbReference type="EMBL" id="CM045768">
    <property type="protein sequence ID" value="KAI7983756.1"/>
    <property type="molecule type" value="Genomic_DNA"/>
</dbReference>
<accession>A0ACC0F4U8</accession>
<evidence type="ECO:0000313" key="1">
    <source>
        <dbReference type="EMBL" id="KAI7983756.1"/>
    </source>
</evidence>
<comment type="caution">
    <text evidence="1">The sequence shown here is derived from an EMBL/GenBank/DDBJ whole genome shotgun (WGS) entry which is preliminary data.</text>
</comment>
<protein>
    <submittedName>
        <fullName evidence="1">Uncharacterized protein</fullName>
    </submittedName>
</protein>
<sequence>MTQSSALQSHKDAIHRRAYATVPPPRRVSHHAPRIEIRIVFLHRRGPGGAAGDVNSSGDDGGGEFLPRENHCRFGGDGAGPGVAPDHRSPADDVDFVRNRGEARVGGQTGEESRRRGSEVVLGEERGGFPGGIEADSVTGGVERVIGDSDGEDGGAEKEAATAEEVEVGGVEEVGPAAADEEDGAEGGMGDSREAFEEEVVREGGDSGFAVAVEEAGGGTGGGGTVGMGVVVVVWIWVAGFHEP</sequence>
<keyword evidence="2" id="KW-1185">Reference proteome</keyword>
<organism evidence="1 2">
    <name type="scientific">Camellia lanceoleosa</name>
    <dbReference type="NCBI Taxonomy" id="1840588"/>
    <lineage>
        <taxon>Eukaryota</taxon>
        <taxon>Viridiplantae</taxon>
        <taxon>Streptophyta</taxon>
        <taxon>Embryophyta</taxon>
        <taxon>Tracheophyta</taxon>
        <taxon>Spermatophyta</taxon>
        <taxon>Magnoliopsida</taxon>
        <taxon>eudicotyledons</taxon>
        <taxon>Gunneridae</taxon>
        <taxon>Pentapetalae</taxon>
        <taxon>asterids</taxon>
        <taxon>Ericales</taxon>
        <taxon>Theaceae</taxon>
        <taxon>Camellia</taxon>
    </lineage>
</organism>
<name>A0ACC0F4U8_9ERIC</name>
<proteinExistence type="predicted"/>
<dbReference type="Proteomes" id="UP001060215">
    <property type="component" value="Chromosome 11"/>
</dbReference>
<gene>
    <name evidence="1" type="ORF">LOK49_LG15G02373</name>
</gene>